<dbReference type="PANTHER" id="PTHR42872">
    <property type="entry name" value="PROTEIN-GLUTAMATE METHYLESTERASE/PROTEIN-GLUTAMINE GLUTAMINASE"/>
    <property type="match status" value="1"/>
</dbReference>
<comment type="caution">
    <text evidence="8">The sequence shown here is derived from an EMBL/GenBank/DDBJ whole genome shotgun (WGS) entry which is preliminary data.</text>
</comment>
<evidence type="ECO:0000256" key="2">
    <source>
        <dbReference type="ARBA" id="ARBA00048267"/>
    </source>
</evidence>
<dbReference type="InterPro" id="IPR008248">
    <property type="entry name" value="CheB-like"/>
</dbReference>
<keyword evidence="1 3" id="KW-0378">Hydrolase</keyword>
<accession>A0A150LAX1</accession>
<evidence type="ECO:0000313" key="8">
    <source>
        <dbReference type="EMBL" id="KYD09405.1"/>
    </source>
</evidence>
<keyword evidence="3 5" id="KW-0597">Phosphoprotein</keyword>
<comment type="subcellular location">
    <subcellularLocation>
        <location evidence="3">Cytoplasm</location>
    </subcellularLocation>
</comment>
<dbReference type="GO" id="GO:0005737">
    <property type="term" value="C:cytoplasm"/>
    <property type="evidence" value="ECO:0007669"/>
    <property type="project" value="UniProtKB-SubCell"/>
</dbReference>
<dbReference type="EMBL" id="LQYT01000130">
    <property type="protein sequence ID" value="KYD09405.1"/>
    <property type="molecule type" value="Genomic_DNA"/>
</dbReference>
<evidence type="ECO:0000259" key="6">
    <source>
        <dbReference type="PROSITE" id="PS50110"/>
    </source>
</evidence>
<dbReference type="Gene3D" id="3.40.50.180">
    <property type="entry name" value="Methylesterase CheB, C-terminal domain"/>
    <property type="match status" value="1"/>
</dbReference>
<dbReference type="PROSITE" id="PS50110">
    <property type="entry name" value="RESPONSE_REGULATORY"/>
    <property type="match status" value="1"/>
</dbReference>
<dbReference type="Pfam" id="PF00072">
    <property type="entry name" value="Response_reg"/>
    <property type="match status" value="1"/>
</dbReference>
<comment type="similarity">
    <text evidence="3">Belongs to the CheB family.</text>
</comment>
<gene>
    <name evidence="3" type="primary">cheB</name>
    <name evidence="8" type="ORF">B4135_3729</name>
</gene>
<keyword evidence="3" id="KW-0963">Cytoplasm</keyword>
<dbReference type="HAMAP" id="MF_00099">
    <property type="entry name" value="CheB_chemtxs"/>
    <property type="match status" value="1"/>
</dbReference>
<comment type="domain">
    <text evidence="3">Contains a C-terminal catalytic domain, and an N-terminal region which modulates catalytic activity.</text>
</comment>
<dbReference type="Proteomes" id="UP000075683">
    <property type="component" value="Unassembled WGS sequence"/>
</dbReference>
<dbReference type="PIRSF" id="PIRSF000876">
    <property type="entry name" value="RR_chemtxs_CheB"/>
    <property type="match status" value="1"/>
</dbReference>
<dbReference type="SUPFAM" id="SSF52172">
    <property type="entry name" value="CheY-like"/>
    <property type="match status" value="1"/>
</dbReference>
<evidence type="ECO:0000313" key="9">
    <source>
        <dbReference type="Proteomes" id="UP000075683"/>
    </source>
</evidence>
<proteinExistence type="inferred from homology"/>
<feature type="active site" evidence="3 4">
    <location>
        <position position="293"/>
    </location>
</feature>
<feature type="active site" evidence="3 4">
    <location>
        <position position="170"/>
    </location>
</feature>
<dbReference type="PROSITE" id="PS50122">
    <property type="entry name" value="CHEB"/>
    <property type="match status" value="1"/>
</dbReference>
<feature type="domain" description="Response regulatory" evidence="6">
    <location>
        <begin position="5"/>
        <end position="122"/>
    </location>
</feature>
<feature type="active site" evidence="3 4">
    <location>
        <position position="197"/>
    </location>
</feature>
<dbReference type="InterPro" id="IPR001789">
    <property type="entry name" value="Sig_transdc_resp-reg_receiver"/>
</dbReference>
<evidence type="ECO:0000256" key="5">
    <source>
        <dbReference type="PROSITE-ProRule" id="PRU00169"/>
    </source>
</evidence>
<comment type="catalytic activity">
    <reaction evidence="3">
        <text>L-glutaminyl-[protein] + H2O = L-glutamyl-[protein] + NH4(+)</text>
        <dbReference type="Rhea" id="RHEA:16441"/>
        <dbReference type="Rhea" id="RHEA-COMP:10207"/>
        <dbReference type="Rhea" id="RHEA-COMP:10208"/>
        <dbReference type="ChEBI" id="CHEBI:15377"/>
        <dbReference type="ChEBI" id="CHEBI:28938"/>
        <dbReference type="ChEBI" id="CHEBI:29973"/>
        <dbReference type="ChEBI" id="CHEBI:30011"/>
        <dbReference type="EC" id="3.5.1.44"/>
    </reaction>
</comment>
<evidence type="ECO:0000259" key="7">
    <source>
        <dbReference type="PROSITE" id="PS50122"/>
    </source>
</evidence>
<protein>
    <recommendedName>
        <fullName evidence="3">Protein-glutamate methylesterase/protein-glutamine glutaminase</fullName>
        <ecNumber evidence="3">3.1.1.61</ecNumber>
        <ecNumber evidence="3">3.5.1.44</ecNumber>
    </recommendedName>
</protein>
<feature type="modified residue" description="4-aspartylphosphate" evidence="3 5">
    <location>
        <position position="56"/>
    </location>
</feature>
<dbReference type="SMART" id="SM00448">
    <property type="entry name" value="REC"/>
    <property type="match status" value="1"/>
</dbReference>
<comment type="PTM">
    <text evidence="3">Phosphorylated by CheA. Phosphorylation of the N-terminal regulatory domain activates the methylesterase activity.</text>
</comment>
<dbReference type="GO" id="GO:0006935">
    <property type="term" value="P:chemotaxis"/>
    <property type="evidence" value="ECO:0007669"/>
    <property type="project" value="UniProtKB-UniRule"/>
</dbReference>
<dbReference type="InterPro" id="IPR035909">
    <property type="entry name" value="CheB_C"/>
</dbReference>
<evidence type="ECO:0000256" key="1">
    <source>
        <dbReference type="ARBA" id="ARBA00022801"/>
    </source>
</evidence>
<dbReference type="GO" id="GO:0050568">
    <property type="term" value="F:protein-glutamine glutaminase activity"/>
    <property type="evidence" value="ECO:0007669"/>
    <property type="project" value="UniProtKB-UniRule"/>
</dbReference>
<dbReference type="SUPFAM" id="SSF52738">
    <property type="entry name" value="Methylesterase CheB, C-terminal domain"/>
    <property type="match status" value="1"/>
</dbReference>
<feature type="domain" description="CheB-type methylesterase" evidence="7">
    <location>
        <begin position="158"/>
        <end position="349"/>
    </location>
</feature>
<dbReference type="InterPro" id="IPR000673">
    <property type="entry name" value="Sig_transdc_resp-reg_Me-estase"/>
</dbReference>
<name>A0A150LAX1_9BACI</name>
<dbReference type="CDD" id="cd17541">
    <property type="entry name" value="REC_CheB-like"/>
    <property type="match status" value="1"/>
</dbReference>
<sequence>MEEINVLVVDDSAFMRQLITSLLGQDPRIRIVGTARNGKECLEKIKLLQPDCVILDIEMPVLNGLETLKIIMEQSPLPVIIFSSTTKEGAENTFLAFQYGAYDFIAKPAGQHPDEITKVKNELIEKVLASQRANISGLQTRKVQGSIFIEKQEKDDLSAKRNKIVFIGTSTGGPRALQEVIPKLPEDLEAPVLIVQHMPAGFTKSLAERLDSFSRLRVKEAENGEILQNGTVYIAPGGFHLKVRRVGFSLAAQLDQSPPVFGHRPSVDVLLSSACSLTDYKKMVVIMTGMGADGAKGLAALKKTGNVVALAESEKTAVIYGMPRAAVATGCVDEVVDLDLIAERIVKKL</sequence>
<dbReference type="NCBIfam" id="NF001965">
    <property type="entry name" value="PRK00742.1"/>
    <property type="match status" value="1"/>
</dbReference>
<comment type="function">
    <text evidence="3">Involved in chemotaxis. Part of a chemotaxis signal transduction system that modulates chemotaxis in response to various stimuli. Catalyzes the demethylation of specific methylglutamate residues introduced into the chemoreceptors (methyl-accepting chemotaxis proteins or MCP) by CheR. Also mediates the irreversible deamidation of specific glutamine residues to glutamic acid.</text>
</comment>
<keyword evidence="3 4" id="KW-0145">Chemotaxis</keyword>
<dbReference type="Pfam" id="PF01339">
    <property type="entry name" value="CheB_methylest"/>
    <property type="match status" value="1"/>
</dbReference>
<dbReference type="CDD" id="cd16432">
    <property type="entry name" value="CheB_Rec"/>
    <property type="match status" value="1"/>
</dbReference>
<dbReference type="OrthoDB" id="9793421at2"/>
<dbReference type="InterPro" id="IPR011006">
    <property type="entry name" value="CheY-like_superfamily"/>
</dbReference>
<dbReference type="AlphaFoldDB" id="A0A150LAX1"/>
<dbReference type="EC" id="3.5.1.44" evidence="3"/>
<dbReference type="STRING" id="301148.B4135_3729"/>
<evidence type="ECO:0000256" key="4">
    <source>
        <dbReference type="PROSITE-ProRule" id="PRU00050"/>
    </source>
</evidence>
<reference evidence="8 9" key="1">
    <citation type="submission" date="2016-01" db="EMBL/GenBank/DDBJ databases">
        <title>Draft Genome Sequences of Seven Thermophilic Sporeformers Isolated from Foods.</title>
        <authorList>
            <person name="Berendsen E.M."/>
            <person name="Wells-Bennik M.H."/>
            <person name="Krawcyk A.O."/>
            <person name="De Jong A."/>
            <person name="Holsappel S."/>
            <person name="Eijlander R.T."/>
            <person name="Kuipers O.P."/>
        </authorList>
    </citation>
    <scope>NUCLEOTIDE SEQUENCE [LARGE SCALE GENOMIC DNA]</scope>
    <source>
        <strain evidence="8 9">B4135</strain>
    </source>
</reference>
<organism evidence="8 9">
    <name type="scientific">Caldibacillus debilis</name>
    <dbReference type="NCBI Taxonomy" id="301148"/>
    <lineage>
        <taxon>Bacteria</taxon>
        <taxon>Bacillati</taxon>
        <taxon>Bacillota</taxon>
        <taxon>Bacilli</taxon>
        <taxon>Bacillales</taxon>
        <taxon>Bacillaceae</taxon>
        <taxon>Caldibacillus</taxon>
    </lineage>
</organism>
<dbReference type="RefSeq" id="WP_061569928.1">
    <property type="nucleotide sequence ID" value="NZ_LQYT01000130.1"/>
</dbReference>
<comment type="catalytic activity">
    <reaction evidence="2 3">
        <text>[protein]-L-glutamate 5-O-methyl ester + H2O = L-glutamyl-[protein] + methanol + H(+)</text>
        <dbReference type="Rhea" id="RHEA:23236"/>
        <dbReference type="Rhea" id="RHEA-COMP:10208"/>
        <dbReference type="Rhea" id="RHEA-COMP:10311"/>
        <dbReference type="ChEBI" id="CHEBI:15377"/>
        <dbReference type="ChEBI" id="CHEBI:15378"/>
        <dbReference type="ChEBI" id="CHEBI:17790"/>
        <dbReference type="ChEBI" id="CHEBI:29973"/>
        <dbReference type="ChEBI" id="CHEBI:82795"/>
        <dbReference type="EC" id="3.1.1.61"/>
    </reaction>
</comment>
<dbReference type="PANTHER" id="PTHR42872:SF3">
    <property type="entry name" value="PROTEIN-GLUTAMATE METHYLESTERASE_PROTEIN-GLUTAMINE GLUTAMINASE 1"/>
    <property type="match status" value="1"/>
</dbReference>
<dbReference type="PATRIC" id="fig|301148.3.peg.1775"/>
<dbReference type="GO" id="GO:0008984">
    <property type="term" value="F:protein-glutamate methylesterase activity"/>
    <property type="evidence" value="ECO:0007669"/>
    <property type="project" value="UniProtKB-UniRule"/>
</dbReference>
<dbReference type="GO" id="GO:0000156">
    <property type="term" value="F:phosphorelay response regulator activity"/>
    <property type="evidence" value="ECO:0007669"/>
    <property type="project" value="InterPro"/>
</dbReference>
<evidence type="ECO:0000256" key="3">
    <source>
        <dbReference type="HAMAP-Rule" id="MF_00099"/>
    </source>
</evidence>
<dbReference type="EC" id="3.1.1.61" evidence="3"/>
<dbReference type="Gene3D" id="3.40.50.2300">
    <property type="match status" value="1"/>
</dbReference>